<gene>
    <name evidence="3" type="ORF">ILEXP_LOCUS58949</name>
</gene>
<feature type="region of interest" description="Disordered" evidence="1">
    <location>
        <begin position="344"/>
        <end position="368"/>
    </location>
</feature>
<evidence type="ECO:0000313" key="3">
    <source>
        <dbReference type="EMBL" id="CAK9188285.1"/>
    </source>
</evidence>
<sequence>MGNGIGKLSVCFTGGNEVRRTKNIGFVISDPLDDLVHSEETTTFRSISGASVSANTSTPLSTSLVDLYSYNSIDRASTFESSNSFAAIPLQVIPRNSINSGPLAYHSGLIPESGPIERGFLSGPIERGFLSGPLDNRGLYSGPLEKNGSDQFQRSFSHGGFAFRSRSRKGSLIRALKRAISKTISRGQNSIVTPIKGVVSVKQLDWIVGSEKQNELTIKKQNELTISSTNQNELTISSVNLSSDYSLDDDDDLLVGQNLQWAHGKAGEDRVHVVVSEEHGWVFVGIYDGFNGPDATDYLLSNMYSAVHKELKGLLWDDKFDSSNFSSSVSVEGLNSETEYSIRRPDNENEFSRDRTRDGCSRGIEQENYPCGSMGDNSDLCNRKRRSKSSKSKYTGGAAKKWEENQRRWRCEWDRERLELDRRLKEQLNRNGSNGSGTINHLDVLKALSHALKITEEAYLDITDKMVVENPELAMMGSCVLVMLMKGEDVYLMNVGDSRAVLAQKKEPDLWSQDLERINEETLHDLEGSDGDRSSTVPSLTAFQLSKDHSTSVEEEVQRIRREHPDDAFAVMNDRVKGSLKVTRAFGAGFLKQPKLNNALLEMFRLDYIGNSPYITCLPYLYHHRLGPRDRFLILSSDGLYQYFTNEEAVSEVELFLSWSPEGDPAQHLVEEVLFRAAKKAGLEFQELLEIPQGDRRRYHDDVSVIVISLEGRIWRSCV</sequence>
<dbReference type="PANTHER" id="PTHR13832">
    <property type="entry name" value="PROTEIN PHOSPHATASE 2C"/>
    <property type="match status" value="1"/>
</dbReference>
<organism evidence="3 4">
    <name type="scientific">Ilex paraguariensis</name>
    <name type="common">yerba mate</name>
    <dbReference type="NCBI Taxonomy" id="185542"/>
    <lineage>
        <taxon>Eukaryota</taxon>
        <taxon>Viridiplantae</taxon>
        <taxon>Streptophyta</taxon>
        <taxon>Embryophyta</taxon>
        <taxon>Tracheophyta</taxon>
        <taxon>Spermatophyta</taxon>
        <taxon>Magnoliopsida</taxon>
        <taxon>eudicotyledons</taxon>
        <taxon>Gunneridae</taxon>
        <taxon>Pentapetalae</taxon>
        <taxon>asterids</taxon>
        <taxon>campanulids</taxon>
        <taxon>Aquifoliales</taxon>
        <taxon>Aquifoliaceae</taxon>
        <taxon>Ilex</taxon>
    </lineage>
</organism>
<reference evidence="3 4" key="1">
    <citation type="submission" date="2024-02" db="EMBL/GenBank/DDBJ databases">
        <authorList>
            <person name="Vignale AGUSTIN F."/>
            <person name="Sosa J E."/>
            <person name="Modenutti C."/>
        </authorList>
    </citation>
    <scope>NUCLEOTIDE SEQUENCE [LARGE SCALE GENOMIC DNA]</scope>
</reference>
<dbReference type="Pfam" id="PF00481">
    <property type="entry name" value="PP2C"/>
    <property type="match status" value="1"/>
</dbReference>
<dbReference type="InterPro" id="IPR036457">
    <property type="entry name" value="PPM-type-like_dom_sf"/>
</dbReference>
<dbReference type="PANTHER" id="PTHR13832:SF228">
    <property type="entry name" value="PROTEIN PHOSPHATASE 2C 23-RELATED"/>
    <property type="match status" value="1"/>
</dbReference>
<evidence type="ECO:0000313" key="4">
    <source>
        <dbReference type="Proteomes" id="UP001642360"/>
    </source>
</evidence>
<dbReference type="Proteomes" id="UP001642360">
    <property type="component" value="Unassembled WGS sequence"/>
</dbReference>
<feature type="region of interest" description="Disordered" evidence="1">
    <location>
        <begin position="380"/>
        <end position="399"/>
    </location>
</feature>
<comment type="caution">
    <text evidence="3">The sequence shown here is derived from an EMBL/GenBank/DDBJ whole genome shotgun (WGS) entry which is preliminary data.</text>
</comment>
<proteinExistence type="predicted"/>
<dbReference type="InterPro" id="IPR001932">
    <property type="entry name" value="PPM-type_phosphatase-like_dom"/>
</dbReference>
<dbReference type="PROSITE" id="PS51746">
    <property type="entry name" value="PPM_2"/>
    <property type="match status" value="1"/>
</dbReference>
<accession>A0ABC8V4N1</accession>
<dbReference type="Gene3D" id="3.60.40.10">
    <property type="entry name" value="PPM-type phosphatase domain"/>
    <property type="match status" value="1"/>
</dbReference>
<feature type="compositionally biased region" description="Basic and acidic residues" evidence="1">
    <location>
        <begin position="344"/>
        <end position="360"/>
    </location>
</feature>
<keyword evidence="4" id="KW-1185">Reference proteome</keyword>
<evidence type="ECO:0000259" key="2">
    <source>
        <dbReference type="PROSITE" id="PS51746"/>
    </source>
</evidence>
<dbReference type="EMBL" id="CAUOFW020010390">
    <property type="protein sequence ID" value="CAK9188285.1"/>
    <property type="molecule type" value="Genomic_DNA"/>
</dbReference>
<dbReference type="InterPro" id="IPR015655">
    <property type="entry name" value="PP2C"/>
</dbReference>
<protein>
    <recommendedName>
        <fullName evidence="2">PPM-type phosphatase domain-containing protein</fullName>
    </recommendedName>
</protein>
<dbReference type="AlphaFoldDB" id="A0ABC8V4N1"/>
<dbReference type="SUPFAM" id="SSF81606">
    <property type="entry name" value="PP2C-like"/>
    <property type="match status" value="1"/>
</dbReference>
<feature type="domain" description="PPM-type phosphatase" evidence="2">
    <location>
        <begin position="252"/>
        <end position="710"/>
    </location>
</feature>
<dbReference type="SMART" id="SM00332">
    <property type="entry name" value="PP2Cc"/>
    <property type="match status" value="1"/>
</dbReference>
<dbReference type="CDD" id="cd00143">
    <property type="entry name" value="PP2Cc"/>
    <property type="match status" value="1"/>
</dbReference>
<evidence type="ECO:0000256" key="1">
    <source>
        <dbReference type="SAM" id="MobiDB-lite"/>
    </source>
</evidence>
<name>A0ABC8V4N1_9AQUA</name>